<dbReference type="Proteomes" id="UP000284842">
    <property type="component" value="Unassembled WGS sequence"/>
</dbReference>
<dbReference type="OrthoDB" id="10379223at2759"/>
<dbReference type="Pfam" id="PF12937">
    <property type="entry name" value="F-box-like"/>
    <property type="match status" value="1"/>
</dbReference>
<dbReference type="EMBL" id="NHTK01001331">
    <property type="protein sequence ID" value="PPR00138.1"/>
    <property type="molecule type" value="Genomic_DNA"/>
</dbReference>
<comment type="caution">
    <text evidence="2">The sequence shown here is derived from an EMBL/GenBank/DDBJ whole genome shotgun (WGS) entry which is preliminary data.</text>
</comment>
<feature type="domain" description="F-box" evidence="1">
    <location>
        <begin position="4"/>
        <end position="47"/>
    </location>
</feature>
<dbReference type="InParanoid" id="A0A409YAV9"/>
<accession>A0A409YAV9</accession>
<organism evidence="2 3">
    <name type="scientific">Panaeolus cyanescens</name>
    <dbReference type="NCBI Taxonomy" id="181874"/>
    <lineage>
        <taxon>Eukaryota</taxon>
        <taxon>Fungi</taxon>
        <taxon>Dikarya</taxon>
        <taxon>Basidiomycota</taxon>
        <taxon>Agaricomycotina</taxon>
        <taxon>Agaricomycetes</taxon>
        <taxon>Agaricomycetidae</taxon>
        <taxon>Agaricales</taxon>
        <taxon>Agaricineae</taxon>
        <taxon>Galeropsidaceae</taxon>
        <taxon>Panaeolus</taxon>
    </lineage>
</organism>
<sequence length="583" mass="65673">MNVLDLPTDIWLYVLTAFLHPSDVIVLDQTCKALHDLTSRTDLWWTILRKVCSKDVIFLASFNREVMSVRDYKRAALAPSRMLAILHQLQSRPPDSSKEKLFPVSKYALPFTASSNVLAMLLIPGGRYLVTKTKEEIIVLDVQANAPPSPQMRQKNLGSPELANLIFLAGPSLDGTKMRIASIEHSQARIATLVILEFDPEISQLSVLAKRCITQERPMTQTELHGDTISGDIFAFFDQRSLTIYAWDFVRDIYMSWAIHPDQTAGATFTKLMINSVQNVVILITDIVVLIWDLEPILNNNVSGKMSYFPPTWVLPFVIRRTTAPFEPIPVFMRSWVTFFSLNIWYYTHLENQGFDYLLWDEATVVGGHAYTYELALPPKSKDSQSSEHQKADVNVNAKLRLSQIHHLHNFPMTDTGIKHNRLCDGHQVLLWEGYRHGLYTYAKPSQIDDEPPTSPVYTRFDIPESSAPLNGETYPVVRQDVLGIELVRYASLYKDDIYPVWTGDESADSRPQPIFGAATFDPVSGLLASVSIDGKTIIIHDYLGSFGGAVMKKRSILKRAAGSVGKLVRRLTQENVLTISSS</sequence>
<dbReference type="InterPro" id="IPR036047">
    <property type="entry name" value="F-box-like_dom_sf"/>
</dbReference>
<name>A0A409YAV9_9AGAR</name>
<evidence type="ECO:0000259" key="1">
    <source>
        <dbReference type="Pfam" id="PF12937"/>
    </source>
</evidence>
<dbReference type="InterPro" id="IPR001810">
    <property type="entry name" value="F-box_dom"/>
</dbReference>
<gene>
    <name evidence="2" type="ORF">CVT24_008940</name>
</gene>
<dbReference type="AlphaFoldDB" id="A0A409YAV9"/>
<evidence type="ECO:0000313" key="3">
    <source>
        <dbReference type="Proteomes" id="UP000284842"/>
    </source>
</evidence>
<protein>
    <recommendedName>
        <fullName evidence="1">F-box domain-containing protein</fullName>
    </recommendedName>
</protein>
<evidence type="ECO:0000313" key="2">
    <source>
        <dbReference type="EMBL" id="PPR00138.1"/>
    </source>
</evidence>
<dbReference type="SUPFAM" id="SSF81383">
    <property type="entry name" value="F-box domain"/>
    <property type="match status" value="1"/>
</dbReference>
<keyword evidence="3" id="KW-1185">Reference proteome</keyword>
<reference evidence="2 3" key="1">
    <citation type="journal article" date="2018" name="Evol. Lett.">
        <title>Horizontal gene cluster transfer increased hallucinogenic mushroom diversity.</title>
        <authorList>
            <person name="Reynolds H.T."/>
            <person name="Vijayakumar V."/>
            <person name="Gluck-Thaler E."/>
            <person name="Korotkin H.B."/>
            <person name="Matheny P.B."/>
            <person name="Slot J.C."/>
        </authorList>
    </citation>
    <scope>NUCLEOTIDE SEQUENCE [LARGE SCALE GENOMIC DNA]</scope>
    <source>
        <strain evidence="2 3">2629</strain>
    </source>
</reference>
<proteinExistence type="predicted"/>